<name>A0AA35R617_GEOBA</name>
<dbReference type="GO" id="GO:0045740">
    <property type="term" value="P:positive regulation of DNA replication"/>
    <property type="evidence" value="ECO:0007669"/>
    <property type="project" value="TreeGrafter"/>
</dbReference>
<dbReference type="PANTHER" id="PTHR14865">
    <property type="entry name" value="CST COMPLEX SUBUNIT CTC1"/>
    <property type="match status" value="1"/>
</dbReference>
<evidence type="ECO:0000256" key="8">
    <source>
        <dbReference type="ARBA" id="ARBA00023242"/>
    </source>
</evidence>
<evidence type="ECO:0000313" key="10">
    <source>
        <dbReference type="Proteomes" id="UP001174909"/>
    </source>
</evidence>
<keyword evidence="6" id="KW-0779">Telomere</keyword>
<feature type="non-terminal residue" evidence="9">
    <location>
        <position position="1"/>
    </location>
</feature>
<evidence type="ECO:0000256" key="6">
    <source>
        <dbReference type="ARBA" id="ARBA00022895"/>
    </source>
</evidence>
<evidence type="ECO:0000256" key="1">
    <source>
        <dbReference type="ARBA" id="ARBA00004123"/>
    </source>
</evidence>
<dbReference type="EMBL" id="CASHTH010000529">
    <property type="protein sequence ID" value="CAI8003649.1"/>
    <property type="molecule type" value="Genomic_DNA"/>
</dbReference>
<comment type="subcellular location">
    <subcellularLocation>
        <location evidence="2">Chromosome</location>
        <location evidence="2">Telomere</location>
    </subcellularLocation>
    <subcellularLocation>
        <location evidence="1">Nucleus</location>
    </subcellularLocation>
</comment>
<reference evidence="9" key="1">
    <citation type="submission" date="2023-03" db="EMBL/GenBank/DDBJ databases">
        <authorList>
            <person name="Steffen K."/>
            <person name="Cardenas P."/>
        </authorList>
    </citation>
    <scope>NUCLEOTIDE SEQUENCE</scope>
</reference>
<evidence type="ECO:0000256" key="2">
    <source>
        <dbReference type="ARBA" id="ARBA00004574"/>
    </source>
</evidence>
<dbReference type="PANTHER" id="PTHR14865:SF2">
    <property type="entry name" value="CST COMPLEX SUBUNIT CTC1"/>
    <property type="match status" value="1"/>
</dbReference>
<proteinExistence type="inferred from homology"/>
<keyword evidence="5" id="KW-0158">Chromosome</keyword>
<keyword evidence="10" id="KW-1185">Reference proteome</keyword>
<evidence type="ECO:0000256" key="3">
    <source>
        <dbReference type="ARBA" id="ARBA00006332"/>
    </source>
</evidence>
<sequence length="507" mass="56108">YVWIRSKNCLKKAENGADSKCAFEALATASSSLPELQPHVSTASGPVTVVLGFTSAKSYSYLHNHCIYRLSCPGNSQEKLPSLDVCLKTPHITVGDEMLVEMVALPHNEVGACSQDSGILEIGKLVSMFYLPKLKTAFPPHHSTNPRGEDRLVSFRGAVLVHSYRIDCDTTHLRPWQLYTRTPSEGRSVRHIIALNIRGINCPNTAMIYCKYRSHEPLPLGLVPGSIAAFHHFTVKSSTRSGNIYFVNSASSSITIESMNTTTELNAVADSTERSHGMTKEMQQLPPTYIFHLTQRLLQGCLSREVVSVKAMVVAVQHAFIQYQCVSCQCTMVDGQCRPTCPSKKSSLNTDARLLVQDGTGEAHLYVKDRVLPIALGMTDTEWSDLLDLVHKVGQVSYTKSSFFKCEGGSRPVTVREKAEKMFLDVLTRPSLTRTVVAVCQPFLSPCEQTTVLGSKSYRVWQKHGLDYVTLSLPRLQLRLLSIAASKPSLPLIQTTDSTTDYTMNLF</sequence>
<dbReference type="InterPro" id="IPR042617">
    <property type="entry name" value="CTC1-like"/>
</dbReference>
<dbReference type="InterPro" id="IPR029156">
    <property type="entry name" value="CTC1"/>
</dbReference>
<dbReference type="GO" id="GO:1990879">
    <property type="term" value="C:CST complex"/>
    <property type="evidence" value="ECO:0007669"/>
    <property type="project" value="TreeGrafter"/>
</dbReference>
<protein>
    <recommendedName>
        <fullName evidence="4">CST complex subunit CTC1</fullName>
    </recommendedName>
</protein>
<evidence type="ECO:0000256" key="5">
    <source>
        <dbReference type="ARBA" id="ARBA00022454"/>
    </source>
</evidence>
<organism evidence="9 10">
    <name type="scientific">Geodia barretti</name>
    <name type="common">Barrett's horny sponge</name>
    <dbReference type="NCBI Taxonomy" id="519541"/>
    <lineage>
        <taxon>Eukaryota</taxon>
        <taxon>Metazoa</taxon>
        <taxon>Porifera</taxon>
        <taxon>Demospongiae</taxon>
        <taxon>Heteroscleromorpha</taxon>
        <taxon>Tetractinellida</taxon>
        <taxon>Astrophorina</taxon>
        <taxon>Geodiidae</taxon>
        <taxon>Geodia</taxon>
    </lineage>
</organism>
<keyword evidence="7" id="KW-0238">DNA-binding</keyword>
<evidence type="ECO:0000313" key="9">
    <source>
        <dbReference type="EMBL" id="CAI8003649.1"/>
    </source>
</evidence>
<evidence type="ECO:0000256" key="4">
    <source>
        <dbReference type="ARBA" id="ARBA00016175"/>
    </source>
</evidence>
<dbReference type="GO" id="GO:0042162">
    <property type="term" value="F:telomeric DNA binding"/>
    <property type="evidence" value="ECO:0007669"/>
    <property type="project" value="TreeGrafter"/>
</dbReference>
<keyword evidence="8" id="KW-0539">Nucleus</keyword>
<comment type="similarity">
    <text evidence="3">Belongs to the CTC1 family.</text>
</comment>
<dbReference type="GO" id="GO:0003697">
    <property type="term" value="F:single-stranded DNA binding"/>
    <property type="evidence" value="ECO:0007669"/>
    <property type="project" value="InterPro"/>
</dbReference>
<evidence type="ECO:0000256" key="7">
    <source>
        <dbReference type="ARBA" id="ARBA00023125"/>
    </source>
</evidence>
<dbReference type="Pfam" id="PF15489">
    <property type="entry name" value="CTC1"/>
    <property type="match status" value="1"/>
</dbReference>
<accession>A0AA35R617</accession>
<dbReference type="GO" id="GO:0010833">
    <property type="term" value="P:telomere maintenance via telomere lengthening"/>
    <property type="evidence" value="ECO:0007669"/>
    <property type="project" value="TreeGrafter"/>
</dbReference>
<comment type="caution">
    <text evidence="9">The sequence shown here is derived from an EMBL/GenBank/DDBJ whole genome shotgun (WGS) entry which is preliminary data.</text>
</comment>
<dbReference type="Proteomes" id="UP001174909">
    <property type="component" value="Unassembled WGS sequence"/>
</dbReference>
<dbReference type="AlphaFoldDB" id="A0AA35R617"/>
<gene>
    <name evidence="9" type="ORF">GBAR_LOCUS3716</name>
</gene>